<evidence type="ECO:0000313" key="2">
    <source>
        <dbReference type="Proteomes" id="UP000245320"/>
    </source>
</evidence>
<gene>
    <name evidence="3" type="primary">C11H12orf73</name>
</gene>
<name>A0A2U3ZYJ3_TURTR</name>
<protein>
    <submittedName>
        <fullName evidence="3">Uncharacterized protein C12orf73 homolog isoform X1</fullName>
    </submittedName>
</protein>
<dbReference type="Proteomes" id="UP000245320">
    <property type="component" value="Chromosome 11"/>
</dbReference>
<accession>A0A2U3ZYJ3</accession>
<dbReference type="AlphaFoldDB" id="A0A2U3ZYJ3"/>
<proteinExistence type="predicted"/>
<organism evidence="2 3">
    <name type="scientific">Tursiops truncatus</name>
    <name type="common">Atlantic bottle-nosed dolphin</name>
    <name type="synonym">Delphinus truncatus</name>
    <dbReference type="NCBI Taxonomy" id="9739"/>
    <lineage>
        <taxon>Eukaryota</taxon>
        <taxon>Metazoa</taxon>
        <taxon>Chordata</taxon>
        <taxon>Craniata</taxon>
        <taxon>Vertebrata</taxon>
        <taxon>Euteleostomi</taxon>
        <taxon>Mammalia</taxon>
        <taxon>Eutheria</taxon>
        <taxon>Laurasiatheria</taxon>
        <taxon>Artiodactyla</taxon>
        <taxon>Whippomorpha</taxon>
        <taxon>Cetacea</taxon>
        <taxon>Odontoceti</taxon>
        <taxon>Delphinidae</taxon>
        <taxon>Tursiops</taxon>
    </lineage>
</organism>
<dbReference type="RefSeq" id="XP_019773835.1">
    <property type="nucleotide sequence ID" value="XM_019918276.2"/>
</dbReference>
<evidence type="ECO:0000313" key="3">
    <source>
        <dbReference type="RefSeq" id="XP_019773835.1"/>
    </source>
</evidence>
<reference evidence="2" key="1">
    <citation type="submission" date="2024-06" db="UniProtKB">
        <authorList>
            <consortium name="RefSeq"/>
        </authorList>
    </citation>
    <scope>NUCLEOTIDE SEQUENCE [LARGE SCALE GENOMIC DNA]</scope>
</reference>
<sequence length="150" mass="16669">MMRAPRAWGRERSAYRLKKKKRQDTCPGRKSHFRPGHVPTPEVKRVSGPARASSPALSVRSAAARSVSGVLFNRPLTRFRVPVQLEPADHARGRVLDVLPENVRRQPPGHVRRRGGGAPVLPAGPEFWNRTASGCCSSNTFSTMPQPIWF</sequence>
<feature type="region of interest" description="Disordered" evidence="1">
    <location>
        <begin position="1"/>
        <end position="59"/>
    </location>
</feature>
<feature type="compositionally biased region" description="Low complexity" evidence="1">
    <location>
        <begin position="49"/>
        <end position="59"/>
    </location>
</feature>
<reference evidence="3" key="2">
    <citation type="submission" date="2025-08" db="UniProtKB">
        <authorList>
            <consortium name="RefSeq"/>
        </authorList>
    </citation>
    <scope>IDENTIFICATION</scope>
    <source>
        <tissue evidence="3">Spleen</tissue>
    </source>
</reference>
<keyword evidence="2" id="KW-1185">Reference proteome</keyword>
<dbReference type="CTD" id="728568"/>
<dbReference type="InParanoid" id="A0A2U3ZYJ3"/>
<evidence type="ECO:0000256" key="1">
    <source>
        <dbReference type="SAM" id="MobiDB-lite"/>
    </source>
</evidence>